<dbReference type="AlphaFoldDB" id="A0A6G4A3T6"/>
<comment type="caution">
    <text evidence="1">The sequence shown here is derived from an EMBL/GenBank/DDBJ whole genome shotgun (WGS) entry which is preliminary data.</text>
</comment>
<sequence length="57" mass="6728">MLYEILSCSKQQVTDEAHPLSIQEIEDIMRLSHDLADQKLRDFMLQDANSYEMKRKA</sequence>
<reference evidence="1" key="1">
    <citation type="submission" date="2020-02" db="EMBL/GenBank/DDBJ databases">
        <authorList>
            <person name="Shen X.-R."/>
            <person name="Zhang Y.-X."/>
        </authorList>
    </citation>
    <scope>NUCLEOTIDE SEQUENCE</scope>
    <source>
        <strain evidence="1">SYP-B3998</strain>
    </source>
</reference>
<accession>A0A6G4A3T6</accession>
<evidence type="ECO:0000313" key="1">
    <source>
        <dbReference type="EMBL" id="NEW08481.1"/>
    </source>
</evidence>
<organism evidence="1">
    <name type="scientific">Paenibacillus sp. SYP-B3998</name>
    <dbReference type="NCBI Taxonomy" id="2678564"/>
    <lineage>
        <taxon>Bacteria</taxon>
        <taxon>Bacillati</taxon>
        <taxon>Bacillota</taxon>
        <taxon>Bacilli</taxon>
        <taxon>Bacillales</taxon>
        <taxon>Paenibacillaceae</taxon>
        <taxon>Paenibacillus</taxon>
    </lineage>
</organism>
<name>A0A6G4A3T6_9BACL</name>
<proteinExistence type="predicted"/>
<gene>
    <name evidence="1" type="ORF">GK047_21010</name>
</gene>
<protein>
    <submittedName>
        <fullName evidence="1">Uncharacterized protein</fullName>
    </submittedName>
</protein>
<dbReference type="RefSeq" id="WP_163951352.1">
    <property type="nucleotide sequence ID" value="NZ_JAAIKC010000009.1"/>
</dbReference>
<dbReference type="EMBL" id="JAAIKC010000009">
    <property type="protein sequence ID" value="NEW08481.1"/>
    <property type="molecule type" value="Genomic_DNA"/>
</dbReference>